<sequence>MLRPKAASPESPSAGISMELKCKWKGIDRRNRPRFVSHCKDCRGMLSDAGHYNTLNAKDLCRFRVTTSEALIPWPVLYVDRFQQRIFQGYESCAHICVQLNCVKPFSADYILISCLCCLRGMLGSADKRAHESDIGDSGSQPVLSSKAFNLSDTQQGSSSSNEKNLHACRYLDKHKRLLAPLQPKLLPFDVGFHLPCVTARWFGCQQELDLRHIPVEPEEGKSLQIQAVRKISSGFAFPTNSSANRPEPGPVLSSQESAANKSPPHWHFGSPTRTTILKAATSCPD</sequence>
<keyword evidence="3" id="KW-1185">Reference proteome</keyword>
<protein>
    <submittedName>
        <fullName evidence="2">Uncharacterized protein</fullName>
    </submittedName>
</protein>
<dbReference type="Proteomes" id="UP000296049">
    <property type="component" value="Unassembled WGS sequence"/>
</dbReference>
<dbReference type="EMBL" id="KB742523">
    <property type="protein sequence ID" value="EOB07483.1"/>
    <property type="molecule type" value="Genomic_DNA"/>
</dbReference>
<evidence type="ECO:0000256" key="1">
    <source>
        <dbReference type="SAM" id="MobiDB-lite"/>
    </source>
</evidence>
<evidence type="ECO:0000313" key="3">
    <source>
        <dbReference type="Proteomes" id="UP000296049"/>
    </source>
</evidence>
<reference evidence="3" key="1">
    <citation type="journal article" date="2013" name="Nat. Genet.">
        <title>The duck genome and transcriptome provide insight into an avian influenza virus reservoir species.</title>
        <authorList>
            <person name="Huang Y."/>
            <person name="Li Y."/>
            <person name="Burt D.W."/>
            <person name="Chen H."/>
            <person name="Zhang Y."/>
            <person name="Qian W."/>
            <person name="Kim H."/>
            <person name="Gan S."/>
            <person name="Zhao Y."/>
            <person name="Li J."/>
            <person name="Yi K."/>
            <person name="Feng H."/>
            <person name="Zhu P."/>
            <person name="Li B."/>
            <person name="Liu Q."/>
            <person name="Fairley S."/>
            <person name="Magor K.E."/>
            <person name="Du Z."/>
            <person name="Hu X."/>
            <person name="Goodman L."/>
            <person name="Tafer H."/>
            <person name="Vignal A."/>
            <person name="Lee T."/>
            <person name="Kim K.W."/>
            <person name="Sheng Z."/>
            <person name="An Y."/>
            <person name="Searle S."/>
            <person name="Herrero J."/>
            <person name="Groenen M.A."/>
            <person name="Crooijmans R.P."/>
            <person name="Faraut T."/>
            <person name="Cai Q."/>
            <person name="Webster R.G."/>
            <person name="Aldridge J.R."/>
            <person name="Warren W.C."/>
            <person name="Bartschat S."/>
            <person name="Kehr S."/>
            <person name="Marz M."/>
            <person name="Stadler P.F."/>
            <person name="Smith J."/>
            <person name="Kraus R.H."/>
            <person name="Zhao Y."/>
            <person name="Ren L."/>
            <person name="Fei J."/>
            <person name="Morisson M."/>
            <person name="Kaiser P."/>
            <person name="Griffin D.K."/>
            <person name="Rao M."/>
            <person name="Pitel F."/>
            <person name="Wang J."/>
            <person name="Li N."/>
        </authorList>
    </citation>
    <scope>NUCLEOTIDE SEQUENCE [LARGE SCALE GENOMIC DNA]</scope>
</reference>
<gene>
    <name evidence="2" type="ORF">Anapl_02032</name>
</gene>
<organism evidence="2 3">
    <name type="scientific">Anas platyrhynchos</name>
    <name type="common">Mallard</name>
    <name type="synonym">Anas boschas</name>
    <dbReference type="NCBI Taxonomy" id="8839"/>
    <lineage>
        <taxon>Eukaryota</taxon>
        <taxon>Metazoa</taxon>
        <taxon>Chordata</taxon>
        <taxon>Craniata</taxon>
        <taxon>Vertebrata</taxon>
        <taxon>Euteleostomi</taxon>
        <taxon>Archelosauria</taxon>
        <taxon>Archosauria</taxon>
        <taxon>Dinosauria</taxon>
        <taxon>Saurischia</taxon>
        <taxon>Theropoda</taxon>
        <taxon>Coelurosauria</taxon>
        <taxon>Aves</taxon>
        <taxon>Neognathae</taxon>
        <taxon>Galloanserae</taxon>
        <taxon>Anseriformes</taxon>
        <taxon>Anatidae</taxon>
        <taxon>Anatinae</taxon>
        <taxon>Anas</taxon>
    </lineage>
</organism>
<dbReference type="AlphaFoldDB" id="R0M498"/>
<proteinExistence type="predicted"/>
<name>R0M498_ANAPL</name>
<accession>R0M498</accession>
<feature type="region of interest" description="Disordered" evidence="1">
    <location>
        <begin position="238"/>
        <end position="272"/>
    </location>
</feature>
<evidence type="ECO:0000313" key="2">
    <source>
        <dbReference type="EMBL" id="EOB07483.1"/>
    </source>
</evidence>